<feature type="transmembrane region" description="Helical" evidence="1">
    <location>
        <begin position="69"/>
        <end position="88"/>
    </location>
</feature>
<feature type="transmembrane region" description="Helical" evidence="1">
    <location>
        <begin position="139"/>
        <end position="164"/>
    </location>
</feature>
<protein>
    <submittedName>
        <fullName evidence="3">PAS fold-containing protein</fullName>
    </submittedName>
</protein>
<reference evidence="4" key="1">
    <citation type="submission" date="2016-10" db="EMBL/GenBank/DDBJ databases">
        <authorList>
            <person name="Varghese N."/>
            <person name="Submissions S."/>
        </authorList>
    </citation>
    <scope>NUCLEOTIDE SEQUENCE [LARGE SCALE GENOMIC DNA]</scope>
    <source>
        <strain evidence="4">CGMCC 1.8711</strain>
    </source>
</reference>
<dbReference type="PROSITE" id="PS50113">
    <property type="entry name" value="PAC"/>
    <property type="match status" value="1"/>
</dbReference>
<dbReference type="EMBL" id="FOYS01000001">
    <property type="protein sequence ID" value="SFR36679.1"/>
    <property type="molecule type" value="Genomic_DNA"/>
</dbReference>
<sequence length="557" mass="59999">MSPALWPVVAAAVAALGSAFLATVLLAYREKPGATWLAVTLSSQAVFCATTGVGYLVSDPPTRLLLETTVWTALAIQVVSFLAFTLSYSGREHLVDTRTFHVVFLFPVVTGGLMLTNPYHHLIWPAFRVVPTAGLSTVVYTPVPVGVALVVLGIFIAATGALVLVDTAVSYSLYRVEAIAIALSTIPPGIAEVAWLLSLGPYPQLNLVPLAFIPHILVDGYAVLGTDMFEFNPTTRRVVDNTQLDHLESPVVVVNRDRRVINLNAAATAVFGVAESAALKRDLDELVGTAVDLDATDQTISTRVDGSLQYLAITPSEHTDPSGTVVAHSVVFQDITAQRRREQRLDVLNRVLRHNIRNDLNVVVGNLELARSETSVSADGGQHARTQRDDRLATAERYASGLLELAEDARTIDRVVDRTDVTRDAVSLRRVVDAAVADADVDRTVTVEVDEDAVARTDPDLLSTMAARLLLALAEYTDCDVDVRLDVTDDAYGLQFHTATPLPSHEVDAVTAESETALNHASSLDLWMVRWGAEILGCELLFGEGATATVRVPRDGA</sequence>
<name>A0A1I6G3C1_9EURY</name>
<dbReference type="Pfam" id="PF08448">
    <property type="entry name" value="PAS_4"/>
    <property type="match status" value="1"/>
</dbReference>
<gene>
    <name evidence="3" type="ORF">SAMN04488124_0804</name>
</gene>
<keyword evidence="1" id="KW-0812">Transmembrane</keyword>
<dbReference type="SUPFAM" id="SSF55785">
    <property type="entry name" value="PYP-like sensor domain (PAS domain)"/>
    <property type="match status" value="1"/>
</dbReference>
<feature type="domain" description="PAC" evidence="2">
    <location>
        <begin position="294"/>
        <end position="347"/>
    </location>
</feature>
<feature type="transmembrane region" description="Helical" evidence="1">
    <location>
        <begin position="6"/>
        <end position="28"/>
    </location>
</feature>
<dbReference type="Gene3D" id="3.30.450.20">
    <property type="entry name" value="PAS domain"/>
    <property type="match status" value="1"/>
</dbReference>
<dbReference type="InterPro" id="IPR035965">
    <property type="entry name" value="PAS-like_dom_sf"/>
</dbReference>
<keyword evidence="1" id="KW-0472">Membrane</keyword>
<keyword evidence="1" id="KW-1133">Transmembrane helix</keyword>
<evidence type="ECO:0000259" key="2">
    <source>
        <dbReference type="PROSITE" id="PS50113"/>
    </source>
</evidence>
<feature type="transmembrane region" description="Helical" evidence="1">
    <location>
        <begin position="176"/>
        <end position="197"/>
    </location>
</feature>
<evidence type="ECO:0000256" key="1">
    <source>
        <dbReference type="SAM" id="Phobius"/>
    </source>
</evidence>
<dbReference type="InterPro" id="IPR000700">
    <property type="entry name" value="PAS-assoc_C"/>
</dbReference>
<dbReference type="Proteomes" id="UP000243250">
    <property type="component" value="Unassembled WGS sequence"/>
</dbReference>
<dbReference type="InterPro" id="IPR031621">
    <property type="entry name" value="HisKA_7TM"/>
</dbReference>
<feature type="transmembrane region" description="Helical" evidence="1">
    <location>
        <begin position="100"/>
        <end position="119"/>
    </location>
</feature>
<dbReference type="RefSeq" id="WP_089876945.1">
    <property type="nucleotide sequence ID" value="NZ_FOYS01000001.1"/>
</dbReference>
<dbReference type="STRING" id="555875.SAMN04488124_0804"/>
<feature type="transmembrane region" description="Helical" evidence="1">
    <location>
        <begin position="35"/>
        <end position="57"/>
    </location>
</feature>
<dbReference type="InterPro" id="IPR013656">
    <property type="entry name" value="PAS_4"/>
</dbReference>
<dbReference type="OrthoDB" id="327291at2157"/>
<accession>A0A1I6G3C1</accession>
<organism evidence="3 4">
    <name type="scientific">Halogeometricum limi</name>
    <dbReference type="NCBI Taxonomy" id="555875"/>
    <lineage>
        <taxon>Archaea</taxon>
        <taxon>Methanobacteriati</taxon>
        <taxon>Methanobacteriota</taxon>
        <taxon>Stenosarchaea group</taxon>
        <taxon>Halobacteria</taxon>
        <taxon>Halobacteriales</taxon>
        <taxon>Haloferacaceae</taxon>
        <taxon>Halogeometricum</taxon>
    </lineage>
</organism>
<proteinExistence type="predicted"/>
<evidence type="ECO:0000313" key="4">
    <source>
        <dbReference type="Proteomes" id="UP000243250"/>
    </source>
</evidence>
<dbReference type="AlphaFoldDB" id="A0A1I6G3C1"/>
<keyword evidence="4" id="KW-1185">Reference proteome</keyword>
<evidence type="ECO:0000313" key="3">
    <source>
        <dbReference type="EMBL" id="SFR36679.1"/>
    </source>
</evidence>
<dbReference type="Pfam" id="PF16927">
    <property type="entry name" value="HisKA_7TM"/>
    <property type="match status" value="1"/>
</dbReference>